<dbReference type="AlphaFoldDB" id="A0A1D8K8E6"/>
<dbReference type="InterPro" id="IPR002347">
    <property type="entry name" value="SDR_fam"/>
</dbReference>
<dbReference type="PANTHER" id="PTHR42901">
    <property type="entry name" value="ALCOHOL DEHYDROGENASE"/>
    <property type="match status" value="1"/>
</dbReference>
<evidence type="ECO:0000256" key="2">
    <source>
        <dbReference type="ARBA" id="ARBA00023002"/>
    </source>
</evidence>
<dbReference type="Proteomes" id="UP000095342">
    <property type="component" value="Chromosome"/>
</dbReference>
<dbReference type="PANTHER" id="PTHR42901:SF1">
    <property type="entry name" value="ALCOHOL DEHYDROGENASE"/>
    <property type="match status" value="1"/>
</dbReference>
<dbReference type="EMBL" id="CP017448">
    <property type="protein sequence ID" value="AOV17213.1"/>
    <property type="molecule type" value="Genomic_DNA"/>
</dbReference>
<dbReference type="RefSeq" id="WP_070072781.1">
    <property type="nucleotide sequence ID" value="NZ_CP017448.1"/>
</dbReference>
<dbReference type="Pfam" id="PF00106">
    <property type="entry name" value="adh_short"/>
    <property type="match status" value="1"/>
</dbReference>
<keyword evidence="4" id="KW-1185">Reference proteome</keyword>
<dbReference type="Gene3D" id="3.40.50.720">
    <property type="entry name" value="NAD(P)-binding Rossmann-like Domain"/>
    <property type="match status" value="1"/>
</dbReference>
<dbReference type="KEGG" id="aaeo:BJI67_09190"/>
<dbReference type="GO" id="GO:0016491">
    <property type="term" value="F:oxidoreductase activity"/>
    <property type="evidence" value="ECO:0007669"/>
    <property type="project" value="UniProtKB-KW"/>
</dbReference>
<name>A0A1D8K8E6_9GAMM</name>
<dbReference type="SUPFAM" id="SSF51735">
    <property type="entry name" value="NAD(P)-binding Rossmann-fold domains"/>
    <property type="match status" value="1"/>
</dbReference>
<evidence type="ECO:0000313" key="3">
    <source>
        <dbReference type="EMBL" id="AOV17213.1"/>
    </source>
</evidence>
<proteinExistence type="inferred from homology"/>
<keyword evidence="2" id="KW-0560">Oxidoreductase</keyword>
<accession>A0A1D8K8E6</accession>
<comment type="similarity">
    <text evidence="1">Belongs to the short-chain dehydrogenases/reductases (SDR) family.</text>
</comment>
<sequence>MPLDELAIRQYEPTPPLLEGRVILITGAGDGIGRAVSLACAAHGATVILLGKTVKKLEAVYDEIESQGGLQPAIYPMNLEGATAKDYADLTDNIAGEFGQLHGLVNNAGWIGALTPFKHYDVELWAKVMAVNLHAPFLLTRACLPLLERAEDPAIVFSTHHCQRAYWGGYGIAKAGQKGMLDILAAEYDAESNHPMRVNGIDTGPVITRERRAHYPGEKIDAHPKPEAMVGPYLYFLGPDSRGITGTDFECQPGKL</sequence>
<evidence type="ECO:0000256" key="1">
    <source>
        <dbReference type="ARBA" id="ARBA00006484"/>
    </source>
</evidence>
<reference evidence="3 4" key="1">
    <citation type="submission" date="2016-09" db="EMBL/GenBank/DDBJ databases">
        <title>Acidihalobacter prosperus V6 (DSM14174).</title>
        <authorList>
            <person name="Khaleque H.N."/>
            <person name="Ramsay J.P."/>
            <person name="Murphy R.J.T."/>
            <person name="Kaksonen A.H."/>
            <person name="Boxall N.J."/>
            <person name="Watkin E.L.J."/>
        </authorList>
    </citation>
    <scope>NUCLEOTIDE SEQUENCE [LARGE SCALE GENOMIC DNA]</scope>
    <source>
        <strain evidence="3 4">V6</strain>
    </source>
</reference>
<dbReference type="InterPro" id="IPR036291">
    <property type="entry name" value="NAD(P)-bd_dom_sf"/>
</dbReference>
<gene>
    <name evidence="3" type="ORF">BJI67_09190</name>
</gene>
<organism evidence="3 4">
    <name type="scientific">Acidihalobacter aeolianus</name>
    <dbReference type="NCBI Taxonomy" id="2792603"/>
    <lineage>
        <taxon>Bacteria</taxon>
        <taxon>Pseudomonadati</taxon>
        <taxon>Pseudomonadota</taxon>
        <taxon>Gammaproteobacteria</taxon>
        <taxon>Chromatiales</taxon>
        <taxon>Ectothiorhodospiraceae</taxon>
        <taxon>Acidihalobacter</taxon>
    </lineage>
</organism>
<evidence type="ECO:0000313" key="4">
    <source>
        <dbReference type="Proteomes" id="UP000095342"/>
    </source>
</evidence>
<dbReference type="PRINTS" id="PR00081">
    <property type="entry name" value="GDHRDH"/>
</dbReference>
<protein>
    <submittedName>
        <fullName evidence="3">3-oxoacyl-ACP reductase</fullName>
    </submittedName>
</protein>